<reference evidence="1" key="1">
    <citation type="submission" date="2020-05" db="EMBL/GenBank/DDBJ databases">
        <authorList>
            <person name="Chiriac C."/>
            <person name="Salcher M."/>
            <person name="Ghai R."/>
            <person name="Kavagutti S V."/>
        </authorList>
    </citation>
    <scope>NUCLEOTIDE SEQUENCE</scope>
</reference>
<protein>
    <submittedName>
        <fullName evidence="1">Unannotated protein</fullName>
    </submittedName>
</protein>
<accession>A0A6J7CN58</accession>
<sequence length="276" mass="29940">MGRVIRTLIVATLVTLSVMTMELTPSASAATPAPSRCLIRPALQVPPTQPLSSPAPPNHCTILAIGDSVGLDLGIGLSREFAHQPGVSFISRGVISTGLVHDTFYNWPQHLTDYLRRWHPDVVVVCVGANDHSPISINGRSVPLLTVPWQAAYRTRIRQIADIVNRYGAQIVWVGVPISSTGGYRHAMKAMNSIYKGVMASSPGGYYIDTWDLFASSSGTVRPTAKVNKRPMQVRSLDLIHYTPVGCDVFATYVIRSMATKFNVVLKPSSPAFITG</sequence>
<evidence type="ECO:0000313" key="1">
    <source>
        <dbReference type="EMBL" id="CAB4859992.1"/>
    </source>
</evidence>
<gene>
    <name evidence="1" type="ORF">UFOPK3381_00195</name>
</gene>
<dbReference type="SUPFAM" id="SSF52266">
    <property type="entry name" value="SGNH hydrolase"/>
    <property type="match status" value="1"/>
</dbReference>
<organism evidence="1">
    <name type="scientific">freshwater metagenome</name>
    <dbReference type="NCBI Taxonomy" id="449393"/>
    <lineage>
        <taxon>unclassified sequences</taxon>
        <taxon>metagenomes</taxon>
        <taxon>ecological metagenomes</taxon>
    </lineage>
</organism>
<dbReference type="InterPro" id="IPR007407">
    <property type="entry name" value="DUF459"/>
</dbReference>
<dbReference type="Gene3D" id="3.40.50.1110">
    <property type="entry name" value="SGNH hydrolase"/>
    <property type="match status" value="1"/>
</dbReference>
<proteinExistence type="predicted"/>
<dbReference type="Pfam" id="PF04311">
    <property type="entry name" value="DUF459"/>
    <property type="match status" value="1"/>
</dbReference>
<dbReference type="EMBL" id="CAFBLN010000003">
    <property type="protein sequence ID" value="CAB4859992.1"/>
    <property type="molecule type" value="Genomic_DNA"/>
</dbReference>
<name>A0A6J7CN58_9ZZZZ</name>
<dbReference type="InterPro" id="IPR036514">
    <property type="entry name" value="SGNH_hydro_sf"/>
</dbReference>
<dbReference type="AlphaFoldDB" id="A0A6J7CN58"/>